<feature type="transmembrane region" description="Helical" evidence="6">
    <location>
        <begin position="52"/>
        <end position="71"/>
    </location>
</feature>
<evidence type="ECO:0000313" key="8">
    <source>
        <dbReference type="Proteomes" id="UP000799766"/>
    </source>
</evidence>
<dbReference type="GO" id="GO:0005739">
    <property type="term" value="C:mitochondrion"/>
    <property type="evidence" value="ECO:0007669"/>
    <property type="project" value="TreeGrafter"/>
</dbReference>
<dbReference type="EMBL" id="MU001697">
    <property type="protein sequence ID" value="KAF2453447.1"/>
    <property type="molecule type" value="Genomic_DNA"/>
</dbReference>
<dbReference type="PANTHER" id="PTHR11266:SF17">
    <property type="entry name" value="PROTEIN MPV17"/>
    <property type="match status" value="1"/>
</dbReference>
<comment type="similarity">
    <text evidence="2 6">Belongs to the peroxisomal membrane protein PXMP2/4 family.</text>
</comment>
<evidence type="ECO:0000313" key="7">
    <source>
        <dbReference type="EMBL" id="KAF2453447.1"/>
    </source>
</evidence>
<evidence type="ECO:0000256" key="1">
    <source>
        <dbReference type="ARBA" id="ARBA00004141"/>
    </source>
</evidence>
<comment type="subcellular location">
    <subcellularLocation>
        <location evidence="1">Membrane</location>
        <topology evidence="1">Multi-pass membrane protein</topology>
    </subcellularLocation>
</comment>
<proteinExistence type="inferred from homology"/>
<sequence>MLRWYQARLARSPFLTQSITTSILFATGDTLAQQGVEKRGGAAHDYMRTGRMALYGGCVFGPVATAWYGFLGRRINLSSTSRTIGTRVGLDQLVFAPLHMPVFLSSMALLEGKNPVPRVQQAYWTALKGNWTVWPAVQGVNFALVPDMWRVMVVNVVSIGWNCYLSFLNSQGVTEKKIAAIP</sequence>
<keyword evidence="4 6" id="KW-1133">Transmembrane helix</keyword>
<dbReference type="InterPro" id="IPR007248">
    <property type="entry name" value="Mpv17_PMP22"/>
</dbReference>
<dbReference type="AlphaFoldDB" id="A0A6A6NPL5"/>
<comment type="caution">
    <text evidence="6">Lacks conserved residue(s) required for the propagation of feature annotation.</text>
</comment>
<keyword evidence="5 6" id="KW-0472">Membrane</keyword>
<evidence type="ECO:0000256" key="4">
    <source>
        <dbReference type="ARBA" id="ARBA00022989"/>
    </source>
</evidence>
<reference evidence="7" key="1">
    <citation type="journal article" date="2020" name="Stud. Mycol.">
        <title>101 Dothideomycetes genomes: a test case for predicting lifestyles and emergence of pathogens.</title>
        <authorList>
            <person name="Haridas S."/>
            <person name="Albert R."/>
            <person name="Binder M."/>
            <person name="Bloem J."/>
            <person name="Labutti K."/>
            <person name="Salamov A."/>
            <person name="Andreopoulos B."/>
            <person name="Baker S."/>
            <person name="Barry K."/>
            <person name="Bills G."/>
            <person name="Bluhm B."/>
            <person name="Cannon C."/>
            <person name="Castanera R."/>
            <person name="Culley D."/>
            <person name="Daum C."/>
            <person name="Ezra D."/>
            <person name="Gonzalez J."/>
            <person name="Henrissat B."/>
            <person name="Kuo A."/>
            <person name="Liang C."/>
            <person name="Lipzen A."/>
            <person name="Lutzoni F."/>
            <person name="Magnuson J."/>
            <person name="Mondo S."/>
            <person name="Nolan M."/>
            <person name="Ohm R."/>
            <person name="Pangilinan J."/>
            <person name="Park H.-J."/>
            <person name="Ramirez L."/>
            <person name="Alfaro M."/>
            <person name="Sun H."/>
            <person name="Tritt A."/>
            <person name="Yoshinaga Y."/>
            <person name="Zwiers L.-H."/>
            <person name="Turgeon B."/>
            <person name="Goodwin S."/>
            <person name="Spatafora J."/>
            <person name="Crous P."/>
            <person name="Grigoriev I."/>
        </authorList>
    </citation>
    <scope>NUCLEOTIDE SEQUENCE</scope>
    <source>
        <strain evidence="7">ATCC 16933</strain>
    </source>
</reference>
<dbReference type="GO" id="GO:0016020">
    <property type="term" value="C:membrane"/>
    <property type="evidence" value="ECO:0007669"/>
    <property type="project" value="UniProtKB-SubCell"/>
</dbReference>
<dbReference type="Pfam" id="PF04117">
    <property type="entry name" value="Mpv17_PMP22"/>
    <property type="match status" value="1"/>
</dbReference>
<keyword evidence="8" id="KW-1185">Reference proteome</keyword>
<keyword evidence="3 6" id="KW-0812">Transmembrane</keyword>
<gene>
    <name evidence="7" type="ORF">BDY21DRAFT_355897</name>
</gene>
<evidence type="ECO:0000256" key="2">
    <source>
        <dbReference type="ARBA" id="ARBA00006824"/>
    </source>
</evidence>
<evidence type="ECO:0000256" key="3">
    <source>
        <dbReference type="ARBA" id="ARBA00022692"/>
    </source>
</evidence>
<accession>A0A6A6NPL5</accession>
<name>A0A6A6NPL5_9PEZI</name>
<protein>
    <submittedName>
        <fullName evidence="7">SYM1 protein</fullName>
    </submittedName>
</protein>
<dbReference type="PANTHER" id="PTHR11266">
    <property type="entry name" value="PEROXISOMAL MEMBRANE PROTEIN 2, PXMP2 MPV17"/>
    <property type="match status" value="1"/>
</dbReference>
<organism evidence="7 8">
    <name type="scientific">Lineolata rhizophorae</name>
    <dbReference type="NCBI Taxonomy" id="578093"/>
    <lineage>
        <taxon>Eukaryota</taxon>
        <taxon>Fungi</taxon>
        <taxon>Dikarya</taxon>
        <taxon>Ascomycota</taxon>
        <taxon>Pezizomycotina</taxon>
        <taxon>Dothideomycetes</taxon>
        <taxon>Dothideomycetes incertae sedis</taxon>
        <taxon>Lineolatales</taxon>
        <taxon>Lineolataceae</taxon>
        <taxon>Lineolata</taxon>
    </lineage>
</organism>
<dbReference type="Proteomes" id="UP000799766">
    <property type="component" value="Unassembled WGS sequence"/>
</dbReference>
<evidence type="ECO:0000256" key="5">
    <source>
        <dbReference type="ARBA" id="ARBA00023136"/>
    </source>
</evidence>
<evidence type="ECO:0000256" key="6">
    <source>
        <dbReference type="RuleBase" id="RU363053"/>
    </source>
</evidence>
<dbReference type="OrthoDB" id="430207at2759"/>